<dbReference type="Proteomes" id="UP000886632">
    <property type="component" value="Unassembled WGS sequence"/>
</dbReference>
<proteinExistence type="predicted"/>
<gene>
    <name evidence="4" type="ORF">IPF40_11160</name>
    <name evidence="5" type="ORF">IPP00_05640</name>
</gene>
<dbReference type="PANTHER" id="PTHR30469:SF33">
    <property type="entry name" value="SLR1207 PROTEIN"/>
    <property type="match status" value="1"/>
</dbReference>
<dbReference type="Gene3D" id="2.40.50.100">
    <property type="match status" value="1"/>
</dbReference>
<feature type="region of interest" description="Disordered" evidence="2">
    <location>
        <begin position="355"/>
        <end position="403"/>
    </location>
</feature>
<reference evidence="4 6" key="1">
    <citation type="submission" date="2020-10" db="EMBL/GenBank/DDBJ databases">
        <title>Connecting structure to function with the recovery of over 1000 high-quality activated sludge metagenome-assembled genomes encoding full-length rRNA genes using long-read sequencing.</title>
        <authorList>
            <person name="Singleton C.M."/>
            <person name="Petriglieri F."/>
            <person name="Kristensen J.M."/>
            <person name="Kirkegaard R.H."/>
            <person name="Michaelsen T.Y."/>
            <person name="Andersen M.H."/>
            <person name="Karst S.M."/>
            <person name="Dueholm M.S."/>
            <person name="Nielsen P.H."/>
            <person name="Albertsen M."/>
        </authorList>
    </citation>
    <scope>NUCLEOTIDE SEQUENCE [LARGE SCALE GENOMIC DNA]</scope>
    <source>
        <strain evidence="4">AalE_18-Q3-R2-46_BAT3C.188</strain>
        <strain evidence="5">Ribe_18-Q3-R11-54_MAXAC.001</strain>
    </source>
</reference>
<dbReference type="PANTHER" id="PTHR30469">
    <property type="entry name" value="MULTIDRUG RESISTANCE PROTEIN MDTA"/>
    <property type="match status" value="1"/>
</dbReference>
<dbReference type="Gene3D" id="2.40.30.170">
    <property type="match status" value="1"/>
</dbReference>
<dbReference type="Proteomes" id="UP000718281">
    <property type="component" value="Unassembled WGS sequence"/>
</dbReference>
<dbReference type="EMBL" id="JADIXZ010000004">
    <property type="protein sequence ID" value="MBK6301570.1"/>
    <property type="molecule type" value="Genomic_DNA"/>
</dbReference>
<dbReference type="AlphaFoldDB" id="A0A934X6Y2"/>
<accession>A0A934X6Y2</accession>
<feature type="compositionally biased region" description="Gly residues" evidence="2">
    <location>
        <begin position="374"/>
        <end position="392"/>
    </location>
</feature>
<feature type="domain" description="YknX-like C-terminal permuted SH3-like" evidence="3">
    <location>
        <begin position="299"/>
        <end position="355"/>
    </location>
</feature>
<comment type="caution">
    <text evidence="4">The sequence shown here is derived from an EMBL/GenBank/DDBJ whole genome shotgun (WGS) entry which is preliminary data.</text>
</comment>
<feature type="coiled-coil region" evidence="1">
    <location>
        <begin position="139"/>
        <end position="166"/>
    </location>
</feature>
<dbReference type="Pfam" id="PF25989">
    <property type="entry name" value="YknX_C"/>
    <property type="match status" value="1"/>
</dbReference>
<dbReference type="GO" id="GO:1990281">
    <property type="term" value="C:efflux pump complex"/>
    <property type="evidence" value="ECO:0007669"/>
    <property type="project" value="TreeGrafter"/>
</dbReference>
<protein>
    <submittedName>
        <fullName evidence="4">HlyD family efflux transporter periplasmic adaptor subunit</fullName>
    </submittedName>
</protein>
<dbReference type="SUPFAM" id="SSF111369">
    <property type="entry name" value="HlyD-like secretion proteins"/>
    <property type="match status" value="1"/>
</dbReference>
<evidence type="ECO:0000313" key="5">
    <source>
        <dbReference type="EMBL" id="MBL0003474.1"/>
    </source>
</evidence>
<sequence>MAQLTSRLRGRKALTGIVVLAVLLAAGATWWVRSRSTASAASAVPTSAVAASVQTLSQSVSATGTINPKVQSNLRFGSSGTVAAVDVKVGDAVTAGQQVAAITTTDLQTALDLAEANVSSAQANLTTVKASSATTTSQLNAAKSQLAAAQAKLTTAQTNLTNARLTSPVAGTVATVNIAVGDQVSAGGTSSGGTGSSGSGSSGAASAAIVVITTDAWIVSTSVTSADLPLLKQGMQAQITPSGSRTLVFGTVSTIGVIATSTSGVATFPVTIAVTGSPKGLYAGSSASVAIIVKEVADAITVPTAAIRTEGGKTVVSKLVDGAAVTTPVQVGLVQGSFTQVTSGIAEGDQVVVTGFSGPGSGSGGQSTSTRTRGSGGAGGLGGVGFPPGGQGDLPAPPPGAVP</sequence>
<organism evidence="4 6">
    <name type="scientific">Candidatus Phosphoribacter hodrii</name>
    <dbReference type="NCBI Taxonomy" id="2953743"/>
    <lineage>
        <taxon>Bacteria</taxon>
        <taxon>Bacillati</taxon>
        <taxon>Actinomycetota</taxon>
        <taxon>Actinomycetes</taxon>
        <taxon>Micrococcales</taxon>
        <taxon>Dermatophilaceae</taxon>
        <taxon>Candidatus Phosphoribacter</taxon>
    </lineage>
</organism>
<evidence type="ECO:0000256" key="1">
    <source>
        <dbReference type="SAM" id="Coils"/>
    </source>
</evidence>
<dbReference type="InterPro" id="IPR058637">
    <property type="entry name" value="YknX-like_C"/>
</dbReference>
<name>A0A934X6Y2_9MICO</name>
<evidence type="ECO:0000259" key="3">
    <source>
        <dbReference type="Pfam" id="PF25989"/>
    </source>
</evidence>
<evidence type="ECO:0000256" key="2">
    <source>
        <dbReference type="SAM" id="MobiDB-lite"/>
    </source>
</evidence>
<evidence type="ECO:0000313" key="6">
    <source>
        <dbReference type="Proteomes" id="UP000718281"/>
    </source>
</evidence>
<keyword evidence="1" id="KW-0175">Coiled coil</keyword>
<evidence type="ECO:0000313" key="4">
    <source>
        <dbReference type="EMBL" id="MBK6301570.1"/>
    </source>
</evidence>
<dbReference type="Gene3D" id="2.40.420.20">
    <property type="match status" value="1"/>
</dbReference>
<dbReference type="GO" id="GO:0015562">
    <property type="term" value="F:efflux transmembrane transporter activity"/>
    <property type="evidence" value="ECO:0007669"/>
    <property type="project" value="TreeGrafter"/>
</dbReference>
<dbReference type="EMBL" id="JADKGK010000012">
    <property type="protein sequence ID" value="MBL0003474.1"/>
    <property type="molecule type" value="Genomic_DNA"/>
</dbReference>